<dbReference type="InterPro" id="IPR011050">
    <property type="entry name" value="Pectin_lyase_fold/virulence"/>
</dbReference>
<dbReference type="EMBL" id="JAMTCK010000008">
    <property type="protein sequence ID" value="MCP2166785.1"/>
    <property type="molecule type" value="Genomic_DNA"/>
</dbReference>
<dbReference type="SUPFAM" id="SSF51126">
    <property type="entry name" value="Pectin lyase-like"/>
    <property type="match status" value="1"/>
</dbReference>
<feature type="chain" id="PRO_5042130957" evidence="1">
    <location>
        <begin position="30"/>
        <end position="335"/>
    </location>
</feature>
<dbReference type="InterPro" id="IPR012334">
    <property type="entry name" value="Pectin_lyas_fold"/>
</dbReference>
<dbReference type="SMART" id="SM00710">
    <property type="entry name" value="PbH1"/>
    <property type="match status" value="6"/>
</dbReference>
<dbReference type="InterPro" id="IPR039448">
    <property type="entry name" value="Beta_helix"/>
</dbReference>
<comment type="caution">
    <text evidence="3">The sequence shown here is derived from an EMBL/GenBank/DDBJ whole genome shotgun (WGS) entry which is preliminary data.</text>
</comment>
<dbReference type="RefSeq" id="WP_253772994.1">
    <property type="nucleotide sequence ID" value="NZ_JAMTCK010000008.1"/>
</dbReference>
<evidence type="ECO:0000313" key="4">
    <source>
        <dbReference type="Proteomes" id="UP001206128"/>
    </source>
</evidence>
<sequence length="335" mass="34507">MIRASRPTVLATTGIALAVVAGATGVAAAAPGTAAVISVSTADELVEALADAEPGDTIKLASGEYEGKFVATAKGTAKAPITLTGSADAVLTNTSYGLHLDGAAHWKLTGFTVRQAKKGIVLDNSNHVVIDKVTVSEIDEEGVHFRRASSDNIIRNSRITNTGLVKPEYGEGVYLGSAKSNWDSYGEDGGPDRSDRNQVLNNRIGPGVAAEAVDIKEGTVDGVVRGNTFDGDGIAGENSADSWIDAKGNDYLIEGNTGTFSGDGALLDGYQTHSPLDGYGCGNTFRANDSDLGGADGYAINVTNQSKCDDEPNVVYDDNTVTGAGKGLTNIDTTS</sequence>
<evidence type="ECO:0000313" key="3">
    <source>
        <dbReference type="EMBL" id="MCP2166785.1"/>
    </source>
</evidence>
<feature type="domain" description="Right handed beta helix" evidence="2">
    <location>
        <begin position="97"/>
        <end position="233"/>
    </location>
</feature>
<dbReference type="Proteomes" id="UP001206128">
    <property type="component" value="Unassembled WGS sequence"/>
</dbReference>
<proteinExistence type="predicted"/>
<reference evidence="3" key="1">
    <citation type="submission" date="2022-06" db="EMBL/GenBank/DDBJ databases">
        <title>Genomic Encyclopedia of Archaeal and Bacterial Type Strains, Phase II (KMG-II): from individual species to whole genera.</title>
        <authorList>
            <person name="Goeker M."/>
        </authorList>
    </citation>
    <scope>NUCLEOTIDE SEQUENCE</scope>
    <source>
        <strain evidence="3">DSM 43935</strain>
    </source>
</reference>
<dbReference type="AlphaFoldDB" id="A0AAE3GG88"/>
<gene>
    <name evidence="3" type="ORF">LX83_003657</name>
</gene>
<name>A0AAE3GG88_9PSEU</name>
<accession>A0AAE3GG88</accession>
<protein>
    <submittedName>
        <fullName evidence="3">Right handed beta helix region</fullName>
    </submittedName>
</protein>
<keyword evidence="4" id="KW-1185">Reference proteome</keyword>
<keyword evidence="1" id="KW-0732">Signal</keyword>
<evidence type="ECO:0000256" key="1">
    <source>
        <dbReference type="SAM" id="SignalP"/>
    </source>
</evidence>
<dbReference type="Gene3D" id="2.160.20.10">
    <property type="entry name" value="Single-stranded right-handed beta-helix, Pectin lyase-like"/>
    <property type="match status" value="1"/>
</dbReference>
<organism evidence="3 4">
    <name type="scientific">Goodfellowiella coeruleoviolacea</name>
    <dbReference type="NCBI Taxonomy" id="334858"/>
    <lineage>
        <taxon>Bacteria</taxon>
        <taxon>Bacillati</taxon>
        <taxon>Actinomycetota</taxon>
        <taxon>Actinomycetes</taxon>
        <taxon>Pseudonocardiales</taxon>
        <taxon>Pseudonocardiaceae</taxon>
        <taxon>Goodfellowiella</taxon>
    </lineage>
</organism>
<dbReference type="Pfam" id="PF13229">
    <property type="entry name" value="Beta_helix"/>
    <property type="match status" value="1"/>
</dbReference>
<dbReference type="InterPro" id="IPR006626">
    <property type="entry name" value="PbH1"/>
</dbReference>
<evidence type="ECO:0000259" key="2">
    <source>
        <dbReference type="Pfam" id="PF13229"/>
    </source>
</evidence>
<feature type="signal peptide" evidence="1">
    <location>
        <begin position="1"/>
        <end position="29"/>
    </location>
</feature>